<feature type="transmembrane region" description="Helical" evidence="2">
    <location>
        <begin position="163"/>
        <end position="184"/>
    </location>
</feature>
<dbReference type="Gene3D" id="1.10.287.1060">
    <property type="entry name" value="ESAT-6-like"/>
    <property type="match status" value="1"/>
</dbReference>
<dbReference type="EMBL" id="FWXN01000011">
    <property type="protein sequence ID" value="SMC83568.1"/>
    <property type="molecule type" value="Genomic_DNA"/>
</dbReference>
<feature type="region of interest" description="Disordered" evidence="1">
    <location>
        <begin position="392"/>
        <end position="426"/>
    </location>
</feature>
<feature type="compositionally biased region" description="Basic and acidic residues" evidence="1">
    <location>
        <begin position="321"/>
        <end position="350"/>
    </location>
</feature>
<evidence type="ECO:0000313" key="5">
    <source>
        <dbReference type="Proteomes" id="UP000192634"/>
    </source>
</evidence>
<feature type="transmembrane region" description="Helical" evidence="2">
    <location>
        <begin position="191"/>
        <end position="212"/>
    </location>
</feature>
<feature type="compositionally biased region" description="Basic and acidic residues" evidence="1">
    <location>
        <begin position="81"/>
        <end position="92"/>
    </location>
</feature>
<dbReference type="Proteomes" id="UP000192634">
    <property type="component" value="Unassembled WGS sequence"/>
</dbReference>
<keyword evidence="2" id="KW-0472">Membrane</keyword>
<sequence>MSVQEGLEPKAVRAAGERIESLGKQVSGIQDDGNAMLKVLSAVWEGPDLGTFESGWSEAGPQVAQAAETLRAAGAELRRQAEDQVRVSDGEGSRGGGGGGWGWPDWDLPDFDFPDLNPFDGWDWDLPDIDWPDIDLGKLFSDFWDGFLDLLEGIGDWWDDIPWWGQLIIGVVAVIVIAVVLFFVGLEVAAIVAALGTIAMIVGAIMTVLDLLDEIAEFLRDPKAAIEKFLNDPLAALDDLIWLVVGALPWGIGKVLQRFRKPLKELFENAAPWLKRKWDDVAAWGKKKWDDAEGAIRRKYDEFLDWASARRNKKDLGGGLDVHEGRTTEGSKRGPGHVQRDHVGKSDQDMINRANGDKPVPTSSYPSNARAERAIADNVNEHEKQIQKWLRNAKPNESKSFDSQHDYPTGRHVPKGGTSASDVTGSRVVIVPDPKMPKGYRILTSHPIP</sequence>
<feature type="region of interest" description="Disordered" evidence="1">
    <location>
        <begin position="81"/>
        <end position="100"/>
    </location>
</feature>
<organism evidence="4 5">
    <name type="scientific">Janibacter indicus</name>
    <dbReference type="NCBI Taxonomy" id="857417"/>
    <lineage>
        <taxon>Bacteria</taxon>
        <taxon>Bacillati</taxon>
        <taxon>Actinomycetota</taxon>
        <taxon>Actinomycetes</taxon>
        <taxon>Micrococcales</taxon>
        <taxon>Intrasporangiaceae</taxon>
        <taxon>Janibacter</taxon>
    </lineage>
</organism>
<reference evidence="4 5" key="1">
    <citation type="submission" date="2017-04" db="EMBL/GenBank/DDBJ databases">
        <authorList>
            <person name="Afonso C.L."/>
            <person name="Miller P.J."/>
            <person name="Scott M.A."/>
            <person name="Spackman E."/>
            <person name="Goraichik I."/>
            <person name="Dimitrov K.M."/>
            <person name="Suarez D.L."/>
            <person name="Swayne D.E."/>
        </authorList>
    </citation>
    <scope>NUCLEOTIDE SEQUENCE [LARGE SCALE GENOMIC DNA]</scope>
    <source>
        <strain evidence="4 5">CGMCC 1.12511</strain>
    </source>
</reference>
<name>A0A1W2CFY8_9MICO</name>
<dbReference type="Pfam" id="PF18431">
    <property type="entry name" value="RNAse_A_bac"/>
    <property type="match status" value="1"/>
</dbReference>
<dbReference type="SUPFAM" id="SSF140453">
    <property type="entry name" value="EsxAB dimer-like"/>
    <property type="match status" value="1"/>
</dbReference>
<feature type="domain" description="Bacterial CdiA-CT RNAse A" evidence="3">
    <location>
        <begin position="336"/>
        <end position="447"/>
    </location>
</feature>
<protein>
    <recommendedName>
        <fullName evidence="3">Bacterial CdiA-CT RNAse A domain-containing protein</fullName>
    </recommendedName>
</protein>
<feature type="compositionally biased region" description="Basic and acidic residues" evidence="1">
    <location>
        <begin position="394"/>
        <end position="409"/>
    </location>
</feature>
<evidence type="ECO:0000256" key="2">
    <source>
        <dbReference type="SAM" id="Phobius"/>
    </source>
</evidence>
<feature type="region of interest" description="Disordered" evidence="1">
    <location>
        <begin position="315"/>
        <end position="367"/>
    </location>
</feature>
<proteinExistence type="predicted"/>
<gene>
    <name evidence="4" type="ORF">SAMN06296429_11124</name>
</gene>
<dbReference type="CDD" id="cd20684">
    <property type="entry name" value="CdiA-CT_Yk_RNaseA-like"/>
    <property type="match status" value="1"/>
</dbReference>
<evidence type="ECO:0000256" key="1">
    <source>
        <dbReference type="SAM" id="MobiDB-lite"/>
    </source>
</evidence>
<dbReference type="InterPro" id="IPR041436">
    <property type="entry name" value="RNAse_A_bac"/>
</dbReference>
<keyword evidence="2" id="KW-0812">Transmembrane</keyword>
<dbReference type="OrthoDB" id="5044126at2"/>
<dbReference type="InterPro" id="IPR036689">
    <property type="entry name" value="ESAT-6-like_sf"/>
</dbReference>
<dbReference type="AlphaFoldDB" id="A0A1W2CFY8"/>
<dbReference type="RefSeq" id="WP_084452174.1">
    <property type="nucleotide sequence ID" value="NZ_FWXN01000011.1"/>
</dbReference>
<keyword evidence="2" id="KW-1133">Transmembrane helix</keyword>
<accession>A0A1W2CFY8</accession>
<evidence type="ECO:0000313" key="4">
    <source>
        <dbReference type="EMBL" id="SMC83568.1"/>
    </source>
</evidence>
<evidence type="ECO:0000259" key="3">
    <source>
        <dbReference type="Pfam" id="PF18431"/>
    </source>
</evidence>